<protein>
    <submittedName>
        <fullName evidence="1">Uncharacterized protein</fullName>
    </submittedName>
</protein>
<reference evidence="1 2" key="1">
    <citation type="submission" date="2020-08" db="EMBL/GenBank/DDBJ databases">
        <authorList>
            <person name="Koutsovoulos G."/>
            <person name="Danchin GJ E."/>
        </authorList>
    </citation>
    <scope>NUCLEOTIDE SEQUENCE [LARGE SCALE GENOMIC DNA]</scope>
</reference>
<sequence length="56" mass="6428">MSSIYIAINWQTERFILPKACNAKPPKAVEMPKRGKKLEMPNPQKLLKCQTVEKSL</sequence>
<accession>A0A6V7XZD6</accession>
<evidence type="ECO:0000313" key="2">
    <source>
        <dbReference type="Proteomes" id="UP000580250"/>
    </source>
</evidence>
<dbReference type="EMBL" id="CAJEWN010002632">
    <property type="protein sequence ID" value="CAD2204611.1"/>
    <property type="molecule type" value="Genomic_DNA"/>
</dbReference>
<name>A0A6V7XZD6_MELEN</name>
<evidence type="ECO:0000313" key="1">
    <source>
        <dbReference type="EMBL" id="CAD2204611.1"/>
    </source>
</evidence>
<dbReference type="AlphaFoldDB" id="A0A6V7XZD6"/>
<proteinExistence type="predicted"/>
<comment type="caution">
    <text evidence="1">The sequence shown here is derived from an EMBL/GenBank/DDBJ whole genome shotgun (WGS) entry which is preliminary data.</text>
</comment>
<dbReference type="Proteomes" id="UP000580250">
    <property type="component" value="Unassembled WGS sequence"/>
</dbReference>
<gene>
    <name evidence="1" type="ORF">MENT_LOCUS58359</name>
</gene>
<organism evidence="1 2">
    <name type="scientific">Meloidogyne enterolobii</name>
    <name type="common">Root-knot nematode worm</name>
    <name type="synonym">Meloidogyne mayaguensis</name>
    <dbReference type="NCBI Taxonomy" id="390850"/>
    <lineage>
        <taxon>Eukaryota</taxon>
        <taxon>Metazoa</taxon>
        <taxon>Ecdysozoa</taxon>
        <taxon>Nematoda</taxon>
        <taxon>Chromadorea</taxon>
        <taxon>Rhabditida</taxon>
        <taxon>Tylenchina</taxon>
        <taxon>Tylenchomorpha</taxon>
        <taxon>Tylenchoidea</taxon>
        <taxon>Meloidogynidae</taxon>
        <taxon>Meloidogyninae</taxon>
        <taxon>Meloidogyne</taxon>
    </lineage>
</organism>